<dbReference type="AlphaFoldDB" id="M2XU22"/>
<proteinExistence type="inferred from homology"/>
<feature type="compositionally biased region" description="Low complexity" evidence="2">
    <location>
        <begin position="23"/>
        <end position="41"/>
    </location>
</feature>
<accession>M2XU22</accession>
<dbReference type="CDD" id="cd07302">
    <property type="entry name" value="CHD"/>
    <property type="match status" value="1"/>
</dbReference>
<dbReference type="SUPFAM" id="SSF55073">
    <property type="entry name" value="Nucleotide cyclase"/>
    <property type="match status" value="1"/>
</dbReference>
<dbReference type="PROSITE" id="PS50125">
    <property type="entry name" value="GUANYLATE_CYCLASE_2"/>
    <property type="match status" value="1"/>
</dbReference>
<dbReference type="InterPro" id="IPR029787">
    <property type="entry name" value="Nucleotide_cyclase"/>
</dbReference>
<dbReference type="GO" id="GO:0006171">
    <property type="term" value="P:cAMP biosynthetic process"/>
    <property type="evidence" value="ECO:0007669"/>
    <property type="project" value="TreeGrafter"/>
</dbReference>
<dbReference type="Pfam" id="PF00211">
    <property type="entry name" value="Guanylate_cyc"/>
    <property type="match status" value="1"/>
</dbReference>
<feature type="region of interest" description="Disordered" evidence="2">
    <location>
        <begin position="1"/>
        <end position="87"/>
    </location>
</feature>
<sequence>MTDRDPSRPGAQSWFSRLCGAGSSQRPADPAARPAHPSAARTGSEDGSSRPTTTRELPVVGPATGSRLGQPPAERSSGPSGDPAAHRVDGELDETFEDPEVGPQTAAINLNMHNPVQADVYGSPESREAFHGLEHGLLGGERTMDRKRAAHAGGLSILSARKIWRAMGFPNMSADEIYFTQRDSQALRRISGIVESDRLSEEAALSLIRAMAQMTDRMVVWQVEAIVEDLVMNRGYSDAEARQELLELLPRIQEDLEYLLLYTWRRQLNGAVQRLAMRQERSMDAPQPDEVGDESASLPLARGIGFADMVSFTTLSRKMNERTLAALVQRFEQRCAEIISAGGGRLIKTIGDEVMYMSESPEEGALIALALRRAILEDPELPKTRVGFVWGRVLPRLGDLYGPTVNLASRLVALAEPGGVLVDASTASVLEDDDRFILDPQPPQRVRGFGDVRPVRITAGTGPQLEVDYE</sequence>
<feature type="domain" description="Guanylate cyclase" evidence="3">
    <location>
        <begin position="303"/>
        <end position="412"/>
    </location>
</feature>
<gene>
    <name evidence="4" type="ORF">C884_00594</name>
</gene>
<dbReference type="InterPro" id="IPR050697">
    <property type="entry name" value="Adenylyl/Guanylyl_Cyclase_3/4"/>
</dbReference>
<comment type="caution">
    <text evidence="4">The sequence shown here is derived from an EMBL/GenBank/DDBJ whole genome shotgun (WGS) entry which is preliminary data.</text>
</comment>
<dbReference type="EMBL" id="ANHZ02000016">
    <property type="protein sequence ID" value="EME36303.1"/>
    <property type="molecule type" value="Genomic_DNA"/>
</dbReference>
<dbReference type="PANTHER" id="PTHR43081:SF19">
    <property type="entry name" value="PH-SENSITIVE ADENYLATE CYCLASE RV1264"/>
    <property type="match status" value="1"/>
</dbReference>
<keyword evidence="5" id="KW-1185">Reference proteome</keyword>
<dbReference type="SMART" id="SM00044">
    <property type="entry name" value="CYCc"/>
    <property type="match status" value="1"/>
</dbReference>
<dbReference type="RefSeq" id="WP_006215017.1">
    <property type="nucleotide sequence ID" value="NZ_ANHZ02000016.1"/>
</dbReference>
<dbReference type="GO" id="GO:0004016">
    <property type="term" value="F:adenylate cyclase activity"/>
    <property type="evidence" value="ECO:0007669"/>
    <property type="project" value="UniProtKB-ARBA"/>
</dbReference>
<reference evidence="4 5" key="1">
    <citation type="journal article" date="2014" name="Genome Announc.">
        <title>Draft Genome Sequence of Kocuria palustris PEL.</title>
        <authorList>
            <person name="Sharma G."/>
            <person name="Khatri I."/>
            <person name="Subramanian S."/>
        </authorList>
    </citation>
    <scope>NUCLEOTIDE SEQUENCE [LARGE SCALE GENOMIC DNA]</scope>
    <source>
        <strain evidence="4 5">PEL</strain>
    </source>
</reference>
<evidence type="ECO:0000259" key="3">
    <source>
        <dbReference type="PROSITE" id="PS50125"/>
    </source>
</evidence>
<comment type="similarity">
    <text evidence="1">Belongs to the adenylyl cyclase class-3 family.</text>
</comment>
<dbReference type="Proteomes" id="UP000009877">
    <property type="component" value="Unassembled WGS sequence"/>
</dbReference>
<evidence type="ECO:0000313" key="4">
    <source>
        <dbReference type="EMBL" id="EME36303.1"/>
    </source>
</evidence>
<protein>
    <submittedName>
        <fullName evidence="4">Adenylate cyclase</fullName>
    </submittedName>
</protein>
<organism evidence="4 5">
    <name type="scientific">Kocuria palustris PEL</name>
    <dbReference type="NCBI Taxonomy" id="1236550"/>
    <lineage>
        <taxon>Bacteria</taxon>
        <taxon>Bacillati</taxon>
        <taxon>Actinomycetota</taxon>
        <taxon>Actinomycetes</taxon>
        <taxon>Micrococcales</taxon>
        <taxon>Micrococcaceae</taxon>
        <taxon>Kocuria</taxon>
    </lineage>
</organism>
<evidence type="ECO:0000256" key="1">
    <source>
        <dbReference type="ARBA" id="ARBA00005381"/>
    </source>
</evidence>
<dbReference type="Gene3D" id="3.30.70.1230">
    <property type="entry name" value="Nucleotide cyclase"/>
    <property type="match status" value="1"/>
</dbReference>
<dbReference type="GO" id="GO:0035556">
    <property type="term" value="P:intracellular signal transduction"/>
    <property type="evidence" value="ECO:0007669"/>
    <property type="project" value="InterPro"/>
</dbReference>
<evidence type="ECO:0000256" key="2">
    <source>
        <dbReference type="SAM" id="MobiDB-lite"/>
    </source>
</evidence>
<name>M2XU22_9MICC</name>
<evidence type="ECO:0000313" key="5">
    <source>
        <dbReference type="Proteomes" id="UP000009877"/>
    </source>
</evidence>
<dbReference type="PANTHER" id="PTHR43081">
    <property type="entry name" value="ADENYLATE CYCLASE, TERMINAL-DIFFERENTIATION SPECIFIC-RELATED"/>
    <property type="match status" value="1"/>
</dbReference>
<dbReference type="InterPro" id="IPR001054">
    <property type="entry name" value="A/G_cyclase"/>
</dbReference>
<dbReference type="STRING" id="71999.KPaMU14_08910"/>